<dbReference type="Proteomes" id="UP000235388">
    <property type="component" value="Unassembled WGS sequence"/>
</dbReference>
<comment type="caution">
    <text evidence="1">The sequence shown here is derived from an EMBL/GenBank/DDBJ whole genome shotgun (WGS) entry which is preliminary data.</text>
</comment>
<keyword evidence="3" id="KW-1185">Reference proteome</keyword>
<accession>A0A2N5UR19</accession>
<sequence length="69" mass="7539">MQGDFLGKATTYKKPKAINVSQLLMDLPGFLPADFSRDLICPPPKPVVTAQSKPALQAIKALLKKFVKN</sequence>
<evidence type="ECO:0000313" key="4">
    <source>
        <dbReference type="Proteomes" id="UP000235392"/>
    </source>
</evidence>
<protein>
    <submittedName>
        <fullName evidence="1">Uncharacterized protein</fullName>
    </submittedName>
</protein>
<gene>
    <name evidence="2" type="ORF">PCANC_17380</name>
    <name evidence="1" type="ORF">PCASD_12272</name>
</gene>
<evidence type="ECO:0000313" key="3">
    <source>
        <dbReference type="Proteomes" id="UP000235388"/>
    </source>
</evidence>
<name>A0A2N5UR19_9BASI</name>
<dbReference type="EMBL" id="PGCI01000105">
    <property type="protein sequence ID" value="PLW40200.1"/>
    <property type="molecule type" value="Genomic_DNA"/>
</dbReference>
<evidence type="ECO:0000313" key="1">
    <source>
        <dbReference type="EMBL" id="PLW40200.1"/>
    </source>
</evidence>
<dbReference type="Proteomes" id="UP000235392">
    <property type="component" value="Unassembled WGS sequence"/>
</dbReference>
<proteinExistence type="predicted"/>
<dbReference type="AlphaFoldDB" id="A0A2N5UR19"/>
<reference evidence="3 4" key="1">
    <citation type="submission" date="2017-11" db="EMBL/GenBank/DDBJ databases">
        <title>De novo assembly and phasing of dikaryotic genomes from two isolates of Puccinia coronata f. sp. avenae, the causal agent of oat crown rust.</title>
        <authorList>
            <person name="Miller M.E."/>
            <person name="Zhang Y."/>
            <person name="Omidvar V."/>
            <person name="Sperschneider J."/>
            <person name="Schwessinger B."/>
            <person name="Raley C."/>
            <person name="Palmer J.M."/>
            <person name="Garnica D."/>
            <person name="Upadhyaya N."/>
            <person name="Rathjen J."/>
            <person name="Taylor J.M."/>
            <person name="Park R.F."/>
            <person name="Dodds P.N."/>
            <person name="Hirsch C.D."/>
            <person name="Kianian S.F."/>
            <person name="Figueroa M."/>
        </authorList>
    </citation>
    <scope>NUCLEOTIDE SEQUENCE [LARGE SCALE GENOMIC DNA]</scope>
    <source>
        <strain evidence="2">12NC29</strain>
        <strain evidence="1">12SD80</strain>
    </source>
</reference>
<evidence type="ECO:0000313" key="2">
    <source>
        <dbReference type="EMBL" id="PLW43288.1"/>
    </source>
</evidence>
<organism evidence="1 4">
    <name type="scientific">Puccinia coronata f. sp. avenae</name>
    <dbReference type="NCBI Taxonomy" id="200324"/>
    <lineage>
        <taxon>Eukaryota</taxon>
        <taxon>Fungi</taxon>
        <taxon>Dikarya</taxon>
        <taxon>Basidiomycota</taxon>
        <taxon>Pucciniomycotina</taxon>
        <taxon>Pucciniomycetes</taxon>
        <taxon>Pucciniales</taxon>
        <taxon>Pucciniaceae</taxon>
        <taxon>Puccinia</taxon>
    </lineage>
</organism>
<dbReference type="EMBL" id="PGCJ01000149">
    <property type="protein sequence ID" value="PLW43288.1"/>
    <property type="molecule type" value="Genomic_DNA"/>
</dbReference>